<accession>A0A7D9DUG1</accession>
<dbReference type="EMBL" id="CACRXK020002165">
    <property type="protein sequence ID" value="CAB3992999.1"/>
    <property type="molecule type" value="Genomic_DNA"/>
</dbReference>
<feature type="non-terminal residue" evidence="2">
    <location>
        <position position="117"/>
    </location>
</feature>
<feature type="compositionally biased region" description="Basic and acidic residues" evidence="1">
    <location>
        <begin position="60"/>
        <end position="78"/>
    </location>
</feature>
<name>A0A7D9DUG1_PARCT</name>
<feature type="region of interest" description="Disordered" evidence="1">
    <location>
        <begin position="36"/>
        <end position="94"/>
    </location>
</feature>
<gene>
    <name evidence="2" type="ORF">PACLA_8A019561</name>
</gene>
<feature type="compositionally biased region" description="Basic and acidic residues" evidence="1">
    <location>
        <begin position="36"/>
        <end position="46"/>
    </location>
</feature>
<evidence type="ECO:0000313" key="3">
    <source>
        <dbReference type="Proteomes" id="UP001152795"/>
    </source>
</evidence>
<sequence length="117" mass="13506">FSNCHSKILNGDIKDNQRQGLSMLAATFTTIHESISECKNERERRLVRSPRASKNTETNSEEHAETQHSLTKHTETKDSSQQTEHVFTTNENGQITPLLEKYSELLLKKFEEKMNDK</sequence>
<feature type="compositionally biased region" description="Polar residues" evidence="1">
    <location>
        <begin position="79"/>
        <end position="94"/>
    </location>
</feature>
<organism evidence="2 3">
    <name type="scientific">Paramuricea clavata</name>
    <name type="common">Red gorgonian</name>
    <name type="synonym">Violescent sea-whip</name>
    <dbReference type="NCBI Taxonomy" id="317549"/>
    <lineage>
        <taxon>Eukaryota</taxon>
        <taxon>Metazoa</taxon>
        <taxon>Cnidaria</taxon>
        <taxon>Anthozoa</taxon>
        <taxon>Octocorallia</taxon>
        <taxon>Malacalcyonacea</taxon>
        <taxon>Plexauridae</taxon>
        <taxon>Paramuricea</taxon>
    </lineage>
</organism>
<proteinExistence type="predicted"/>
<evidence type="ECO:0000313" key="2">
    <source>
        <dbReference type="EMBL" id="CAB3992999.1"/>
    </source>
</evidence>
<evidence type="ECO:0000256" key="1">
    <source>
        <dbReference type="SAM" id="MobiDB-lite"/>
    </source>
</evidence>
<dbReference type="AlphaFoldDB" id="A0A7D9DUG1"/>
<reference evidence="2" key="1">
    <citation type="submission" date="2020-04" db="EMBL/GenBank/DDBJ databases">
        <authorList>
            <person name="Alioto T."/>
            <person name="Alioto T."/>
            <person name="Gomez Garrido J."/>
        </authorList>
    </citation>
    <scope>NUCLEOTIDE SEQUENCE</scope>
    <source>
        <strain evidence="2">A484AB</strain>
    </source>
</reference>
<comment type="caution">
    <text evidence="2">The sequence shown here is derived from an EMBL/GenBank/DDBJ whole genome shotgun (WGS) entry which is preliminary data.</text>
</comment>
<protein>
    <submittedName>
        <fullName evidence="2">Uncharacterized protein</fullName>
    </submittedName>
</protein>
<dbReference type="Proteomes" id="UP001152795">
    <property type="component" value="Unassembled WGS sequence"/>
</dbReference>
<keyword evidence="3" id="KW-1185">Reference proteome</keyword>